<sequence length="217" mass="21685">MLKLVLAALSFSTVLAFPAPVAVRDFRPVVRALNALAPAVDVSLARRQSTSDALNGLEGLLEKAASNMNGRDLRLRQRPDRKMRTCGTCYGGSDEQGANDFSDYCADALDTLSSASSRIGSSTSGTGSASRTSAFASATSAFASATSTGSSEDDDDSSIGGGILSDINSATSRAPVQSATNSGAPQQGGNSAAGTVRAGGAAFVGGVLGGALVVLAL</sequence>
<protein>
    <submittedName>
        <fullName evidence="3">Uncharacterized protein</fullName>
    </submittedName>
</protein>
<keyword evidence="4" id="KW-1185">Reference proteome</keyword>
<dbReference type="Proteomes" id="UP000053890">
    <property type="component" value="Unassembled WGS sequence"/>
</dbReference>
<reference evidence="3 4" key="1">
    <citation type="journal article" date="2015" name="Front. Microbiol.">
        <title>Genome sequence of the plant growth promoting endophytic yeast Rhodotorula graminis WP1.</title>
        <authorList>
            <person name="Firrincieli A."/>
            <person name="Otillar R."/>
            <person name="Salamov A."/>
            <person name="Schmutz J."/>
            <person name="Khan Z."/>
            <person name="Redman R.S."/>
            <person name="Fleck N.D."/>
            <person name="Lindquist E."/>
            <person name="Grigoriev I.V."/>
            <person name="Doty S.L."/>
        </authorList>
    </citation>
    <scope>NUCLEOTIDE SEQUENCE [LARGE SCALE GENOMIC DNA]</scope>
    <source>
        <strain evidence="3 4">WP1</strain>
    </source>
</reference>
<dbReference type="RefSeq" id="XP_018273269.1">
    <property type="nucleotide sequence ID" value="XM_018414058.1"/>
</dbReference>
<evidence type="ECO:0000256" key="2">
    <source>
        <dbReference type="SAM" id="SignalP"/>
    </source>
</evidence>
<keyword evidence="2" id="KW-0732">Signal</keyword>
<name>A0A194S9T3_RHOGW</name>
<evidence type="ECO:0000313" key="4">
    <source>
        <dbReference type="Proteomes" id="UP000053890"/>
    </source>
</evidence>
<gene>
    <name evidence="3" type="ORF">RHOBADRAFT_42433</name>
</gene>
<dbReference type="AlphaFoldDB" id="A0A194S9T3"/>
<feature type="chain" id="PRO_5008265570" evidence="2">
    <location>
        <begin position="17"/>
        <end position="217"/>
    </location>
</feature>
<evidence type="ECO:0000313" key="3">
    <source>
        <dbReference type="EMBL" id="KPV77220.1"/>
    </source>
</evidence>
<feature type="signal peptide" evidence="2">
    <location>
        <begin position="1"/>
        <end position="16"/>
    </location>
</feature>
<accession>A0A194S9T3</accession>
<dbReference type="GeneID" id="28974506"/>
<feature type="region of interest" description="Disordered" evidence="1">
    <location>
        <begin position="145"/>
        <end position="193"/>
    </location>
</feature>
<organism evidence="3 4">
    <name type="scientific">Rhodotorula graminis (strain WP1)</name>
    <dbReference type="NCBI Taxonomy" id="578459"/>
    <lineage>
        <taxon>Eukaryota</taxon>
        <taxon>Fungi</taxon>
        <taxon>Dikarya</taxon>
        <taxon>Basidiomycota</taxon>
        <taxon>Pucciniomycotina</taxon>
        <taxon>Microbotryomycetes</taxon>
        <taxon>Sporidiobolales</taxon>
        <taxon>Sporidiobolaceae</taxon>
        <taxon>Rhodotorula</taxon>
    </lineage>
</organism>
<proteinExistence type="predicted"/>
<dbReference type="OrthoDB" id="2540720at2759"/>
<evidence type="ECO:0000256" key="1">
    <source>
        <dbReference type="SAM" id="MobiDB-lite"/>
    </source>
</evidence>
<feature type="compositionally biased region" description="Polar residues" evidence="1">
    <location>
        <begin position="170"/>
        <end position="190"/>
    </location>
</feature>
<dbReference type="EMBL" id="KQ474075">
    <property type="protein sequence ID" value="KPV77220.1"/>
    <property type="molecule type" value="Genomic_DNA"/>
</dbReference>
<dbReference type="OMA" id="HDECAGW"/>